<dbReference type="InterPro" id="IPR050603">
    <property type="entry name" value="MYST_HAT"/>
</dbReference>
<evidence type="ECO:0000256" key="8">
    <source>
        <dbReference type="ARBA" id="ARBA00022853"/>
    </source>
</evidence>
<dbReference type="GO" id="GO:0006357">
    <property type="term" value="P:regulation of transcription by RNA polymerase II"/>
    <property type="evidence" value="ECO:0007669"/>
    <property type="project" value="TreeGrafter"/>
</dbReference>
<dbReference type="PANTHER" id="PTHR10615:SF161">
    <property type="entry name" value="HISTONE ACETYLTRANSFERASE KAT7"/>
    <property type="match status" value="1"/>
</dbReference>
<keyword evidence="5" id="KW-0227">DNA damage</keyword>
<keyword evidence="9" id="KW-0007">Acetylation</keyword>
<evidence type="ECO:0000256" key="13">
    <source>
        <dbReference type="ARBA" id="ARBA00023204"/>
    </source>
</evidence>
<proteinExistence type="inferred from homology"/>
<evidence type="ECO:0000256" key="11">
    <source>
        <dbReference type="ARBA" id="ARBA00023159"/>
    </source>
</evidence>
<name>A0A1X0QHS3_9MICR</name>
<comment type="similarity">
    <text evidence="2 20">Belongs to the MYST (SAS/MOZ) family.</text>
</comment>
<dbReference type="GO" id="GO:0008270">
    <property type="term" value="F:zinc ion binding"/>
    <property type="evidence" value="ECO:0007669"/>
    <property type="project" value="UniProtKB-KW"/>
</dbReference>
<evidence type="ECO:0000256" key="10">
    <source>
        <dbReference type="ARBA" id="ARBA00023015"/>
    </source>
</evidence>
<evidence type="ECO:0000313" key="23">
    <source>
        <dbReference type="Proteomes" id="UP000192501"/>
    </source>
</evidence>
<keyword evidence="10" id="KW-0805">Transcription regulation</keyword>
<keyword evidence="12" id="KW-0804">Transcription</keyword>
<evidence type="ECO:0000256" key="15">
    <source>
        <dbReference type="ARBA" id="ARBA00047557"/>
    </source>
</evidence>
<evidence type="ECO:0000256" key="3">
    <source>
        <dbReference type="ARBA" id="ARBA00022679"/>
    </source>
</evidence>
<keyword evidence="6" id="KW-0863">Zinc-finger</keyword>
<feature type="active site" description="Proton donor/acceptor" evidence="19">
    <location>
        <position position="269"/>
    </location>
</feature>
<keyword evidence="4" id="KW-0479">Metal-binding</keyword>
<comment type="catalytic activity">
    <reaction evidence="17">
        <text>L-lysyl-[protein] + acetyl-CoA = N(6)-acetyl-L-lysyl-[protein] + CoA + H(+)</text>
        <dbReference type="Rhea" id="RHEA:45948"/>
        <dbReference type="Rhea" id="RHEA-COMP:9752"/>
        <dbReference type="Rhea" id="RHEA-COMP:10731"/>
        <dbReference type="ChEBI" id="CHEBI:15378"/>
        <dbReference type="ChEBI" id="CHEBI:29969"/>
        <dbReference type="ChEBI" id="CHEBI:57287"/>
        <dbReference type="ChEBI" id="CHEBI:57288"/>
        <dbReference type="ChEBI" id="CHEBI:61930"/>
    </reaction>
    <physiologicalReaction direction="left-to-right" evidence="17">
        <dbReference type="Rhea" id="RHEA:45949"/>
    </physiologicalReaction>
</comment>
<comment type="catalytic activity">
    <reaction evidence="18">
        <text>L-lysyl-[histone] + acetyl-CoA = N(6)-acetyl-L-lysyl-[histone] + CoA + H(+)</text>
        <dbReference type="Rhea" id="RHEA:21992"/>
        <dbReference type="Rhea" id="RHEA-COMP:9845"/>
        <dbReference type="Rhea" id="RHEA-COMP:11338"/>
        <dbReference type="ChEBI" id="CHEBI:15378"/>
        <dbReference type="ChEBI" id="CHEBI:29969"/>
        <dbReference type="ChEBI" id="CHEBI:57287"/>
        <dbReference type="ChEBI" id="CHEBI:57288"/>
        <dbReference type="ChEBI" id="CHEBI:61930"/>
        <dbReference type="EC" id="2.3.1.48"/>
    </reaction>
    <physiologicalReaction direction="left-to-right" evidence="18">
        <dbReference type="Rhea" id="RHEA:21993"/>
    </physiologicalReaction>
</comment>
<dbReference type="Proteomes" id="UP000192501">
    <property type="component" value="Unassembled WGS sequence"/>
</dbReference>
<dbReference type="EC" id="2.3.1.48" evidence="20"/>
<dbReference type="InterPro" id="IPR002717">
    <property type="entry name" value="HAT_MYST-type"/>
</dbReference>
<dbReference type="InterPro" id="IPR016181">
    <property type="entry name" value="Acyl_CoA_acyltransferase"/>
</dbReference>
<dbReference type="Pfam" id="PF01853">
    <property type="entry name" value="MOZ_SAS"/>
    <property type="match status" value="1"/>
</dbReference>
<comment type="catalytic activity">
    <reaction evidence="15">
        <text>2-hydroxyisobutanoyl-CoA + L-lysyl-[protein] = N(6)-(2-hydroxyisobutanoyl)-L-lysyl-[protein] + CoA + H(+)</text>
        <dbReference type="Rhea" id="RHEA:24180"/>
        <dbReference type="Rhea" id="RHEA-COMP:9752"/>
        <dbReference type="Rhea" id="RHEA-COMP:15921"/>
        <dbReference type="ChEBI" id="CHEBI:15378"/>
        <dbReference type="ChEBI" id="CHEBI:29969"/>
        <dbReference type="ChEBI" id="CHEBI:57287"/>
        <dbReference type="ChEBI" id="CHEBI:131780"/>
        <dbReference type="ChEBI" id="CHEBI:144968"/>
    </reaction>
    <physiologicalReaction direction="left-to-right" evidence="15">
        <dbReference type="Rhea" id="RHEA:24181"/>
    </physiologicalReaction>
</comment>
<keyword evidence="14 20" id="KW-0539">Nucleus</keyword>
<evidence type="ECO:0000256" key="17">
    <source>
        <dbReference type="ARBA" id="ARBA00047787"/>
    </source>
</evidence>
<evidence type="ECO:0000256" key="2">
    <source>
        <dbReference type="ARBA" id="ARBA00010107"/>
    </source>
</evidence>
<dbReference type="GO" id="GO:0010485">
    <property type="term" value="F:histone H4 acetyltransferase activity"/>
    <property type="evidence" value="ECO:0007669"/>
    <property type="project" value="UniProtKB-ARBA"/>
</dbReference>
<dbReference type="Gene3D" id="3.40.630.30">
    <property type="match status" value="1"/>
</dbReference>
<dbReference type="Pfam" id="PF17772">
    <property type="entry name" value="zf-MYST"/>
    <property type="match status" value="1"/>
</dbReference>
<gene>
    <name evidence="22" type="primary">ESA1</name>
    <name evidence="22" type="ORF">A0H76_1043</name>
</gene>
<dbReference type="InterPro" id="IPR025995">
    <property type="entry name" value="Tudor-knot"/>
</dbReference>
<dbReference type="GO" id="GO:0035267">
    <property type="term" value="C:NuA4 histone acetyltransferase complex"/>
    <property type="evidence" value="ECO:0007669"/>
    <property type="project" value="UniProtKB-ARBA"/>
</dbReference>
<keyword evidence="13" id="KW-0234">DNA repair</keyword>
<comment type="catalytic activity">
    <reaction evidence="20">
        <text>L-lysyl-[protein] + acetyl-CoA = N(6)-acetyl-L-lysyl-[protein] + CoA + H(+)</text>
        <dbReference type="Rhea" id="RHEA:45948"/>
        <dbReference type="Rhea" id="RHEA-COMP:9752"/>
        <dbReference type="Rhea" id="RHEA-COMP:10731"/>
        <dbReference type="ChEBI" id="CHEBI:15378"/>
        <dbReference type="ChEBI" id="CHEBI:29969"/>
        <dbReference type="ChEBI" id="CHEBI:57287"/>
        <dbReference type="ChEBI" id="CHEBI:57288"/>
        <dbReference type="ChEBI" id="CHEBI:61930"/>
        <dbReference type="EC" id="2.3.1.48"/>
    </reaction>
</comment>
<evidence type="ECO:0000256" key="14">
    <source>
        <dbReference type="ARBA" id="ARBA00023242"/>
    </source>
</evidence>
<dbReference type="PROSITE" id="PS51726">
    <property type="entry name" value="MYST_HAT"/>
    <property type="match status" value="1"/>
</dbReference>
<dbReference type="InterPro" id="IPR036388">
    <property type="entry name" value="WH-like_DNA-bd_sf"/>
</dbReference>
<evidence type="ECO:0000256" key="5">
    <source>
        <dbReference type="ARBA" id="ARBA00022763"/>
    </source>
</evidence>
<comment type="subcellular location">
    <subcellularLocation>
        <location evidence="1 20">Nucleus</location>
    </subcellularLocation>
</comment>
<evidence type="ECO:0000256" key="19">
    <source>
        <dbReference type="PIRSR" id="PIRSR602717-51"/>
    </source>
</evidence>
<dbReference type="GO" id="GO:0140064">
    <property type="term" value="F:peptide crotonyltransferase activity"/>
    <property type="evidence" value="ECO:0007669"/>
    <property type="project" value="RHEA"/>
</dbReference>
<dbReference type="FunFam" id="3.30.60.60:FF:000001">
    <property type="entry name" value="Histone acetyltransferase"/>
    <property type="match status" value="1"/>
</dbReference>
<evidence type="ECO:0000256" key="16">
    <source>
        <dbReference type="ARBA" id="ARBA00047752"/>
    </source>
</evidence>
<dbReference type="Gene3D" id="2.30.30.140">
    <property type="match status" value="1"/>
</dbReference>
<dbReference type="SUPFAM" id="SSF54160">
    <property type="entry name" value="Chromo domain-like"/>
    <property type="match status" value="1"/>
</dbReference>
<dbReference type="GO" id="GO:0006281">
    <property type="term" value="P:DNA repair"/>
    <property type="evidence" value="ECO:0007669"/>
    <property type="project" value="UniProtKB-KW"/>
</dbReference>
<keyword evidence="11" id="KW-0010">Activator</keyword>
<dbReference type="EMBL" id="LTAI01000230">
    <property type="protein sequence ID" value="ORD99321.1"/>
    <property type="molecule type" value="Genomic_DNA"/>
</dbReference>
<comment type="catalytic activity">
    <reaction evidence="16">
        <text>(2E)-butenoyl-CoA + L-lysyl-[protein] = N(6)-(2E)-butenoyl-L-lysyl-[protein] + CoA + H(+)</text>
        <dbReference type="Rhea" id="RHEA:53908"/>
        <dbReference type="Rhea" id="RHEA-COMP:9752"/>
        <dbReference type="Rhea" id="RHEA-COMP:13707"/>
        <dbReference type="ChEBI" id="CHEBI:15378"/>
        <dbReference type="ChEBI" id="CHEBI:29969"/>
        <dbReference type="ChEBI" id="CHEBI:57287"/>
        <dbReference type="ChEBI" id="CHEBI:57332"/>
        <dbReference type="ChEBI" id="CHEBI:137954"/>
    </reaction>
    <physiologicalReaction direction="left-to-right" evidence="16">
        <dbReference type="Rhea" id="RHEA:53909"/>
    </physiologicalReaction>
</comment>
<evidence type="ECO:0000256" key="18">
    <source>
        <dbReference type="ARBA" id="ARBA00048940"/>
    </source>
</evidence>
<evidence type="ECO:0000256" key="20">
    <source>
        <dbReference type="RuleBase" id="RU361211"/>
    </source>
</evidence>
<evidence type="ECO:0000313" key="22">
    <source>
        <dbReference type="EMBL" id="ORD99321.1"/>
    </source>
</evidence>
<dbReference type="InterPro" id="IPR016197">
    <property type="entry name" value="Chromo-like_dom_sf"/>
</dbReference>
<dbReference type="GO" id="GO:0005634">
    <property type="term" value="C:nucleus"/>
    <property type="evidence" value="ECO:0007669"/>
    <property type="project" value="UniProtKB-SubCell"/>
</dbReference>
<evidence type="ECO:0000256" key="1">
    <source>
        <dbReference type="ARBA" id="ARBA00004123"/>
    </source>
</evidence>
<dbReference type="Gene3D" id="1.10.10.10">
    <property type="entry name" value="Winged helix-like DNA-binding domain superfamily/Winged helix DNA-binding domain"/>
    <property type="match status" value="1"/>
</dbReference>
<dbReference type="PANTHER" id="PTHR10615">
    <property type="entry name" value="HISTONE ACETYLTRANSFERASE"/>
    <property type="match status" value="1"/>
</dbReference>
<dbReference type="VEuPathDB" id="MicrosporidiaDB:HERIO_2392"/>
<evidence type="ECO:0000256" key="4">
    <source>
        <dbReference type="ARBA" id="ARBA00022723"/>
    </source>
</evidence>
<dbReference type="Gene3D" id="3.30.60.60">
    <property type="entry name" value="N-acetyl transferase-like"/>
    <property type="match status" value="1"/>
</dbReference>
<dbReference type="FunFam" id="1.10.10.10:FF:000526">
    <property type="entry name" value="Histone acetyltransferase"/>
    <property type="match status" value="1"/>
</dbReference>
<comment type="caution">
    <text evidence="22">The sequence shown here is derived from an EMBL/GenBank/DDBJ whole genome shotgun (WGS) entry which is preliminary data.</text>
</comment>
<dbReference type="VEuPathDB" id="MicrosporidiaDB:A0H76_1043"/>
<accession>A0A1X0QHS3</accession>
<sequence>MNESKNIKEIYLQVGSKIPIKSPVDDEIIKCEILSIKNDMYYVHFNHLNKRYDTWISADSFIFENLNKIELPKKKKKVEKKLGQTLEEELRIKNFDNIVLGKYSINTWYFSPYPKEVIKNKTVFICEYCLFYFSGMKQLKIHCTSCKLRHPPGLMVYQDNDNNLTFFEVDGFKQNNYCRNLSLLSKLFLDHKSLVYDVDAFLFYVLCRKNEKGYYKIVGYFSKEKFSEQGYNLACILCLPSEQRKGYGKILIDFSYMLSKKENLISGPEKPLSDLGLLSYRSYWLDCILEYINENNNLNIKDISMKTHIAEDDIIGTLLANKMIKYYNDGLIIILDKNMKEKMRKRRQHKVYENVLIKNY</sequence>
<evidence type="ECO:0000259" key="21">
    <source>
        <dbReference type="PROSITE" id="PS51726"/>
    </source>
</evidence>
<dbReference type="InterPro" id="IPR040706">
    <property type="entry name" value="Zf-MYST"/>
</dbReference>
<feature type="domain" description="MYST-type HAT" evidence="21">
    <location>
        <begin position="90"/>
        <end position="360"/>
    </location>
</feature>
<organism evidence="22 23">
    <name type="scientific">Hepatospora eriocheir</name>
    <dbReference type="NCBI Taxonomy" id="1081669"/>
    <lineage>
        <taxon>Eukaryota</taxon>
        <taxon>Fungi</taxon>
        <taxon>Fungi incertae sedis</taxon>
        <taxon>Microsporidia</taxon>
        <taxon>Hepatosporidae</taxon>
        <taxon>Hepatospora</taxon>
    </lineage>
</organism>
<keyword evidence="7" id="KW-0862">Zinc</keyword>
<keyword evidence="8" id="KW-0156">Chromatin regulator</keyword>
<evidence type="ECO:0000256" key="12">
    <source>
        <dbReference type="ARBA" id="ARBA00023163"/>
    </source>
</evidence>
<dbReference type="GO" id="GO:0106226">
    <property type="term" value="F:peptide 2-hydroxyisobutyryltransferase activity"/>
    <property type="evidence" value="ECO:0007669"/>
    <property type="project" value="RHEA"/>
</dbReference>
<reference evidence="22 23" key="1">
    <citation type="journal article" date="2017" name="Environ. Microbiol.">
        <title>Decay of the glycolytic pathway and adaptation to intranuclear parasitism within Enterocytozoonidae microsporidia.</title>
        <authorList>
            <person name="Wiredu Boakye D."/>
            <person name="Jaroenlak P."/>
            <person name="Prachumwat A."/>
            <person name="Williams T.A."/>
            <person name="Bateman K.S."/>
            <person name="Itsathitphaisarn O."/>
            <person name="Sritunyalucksana K."/>
            <person name="Paszkiewicz K.H."/>
            <person name="Moore K.A."/>
            <person name="Stentiford G.D."/>
            <person name="Williams B.A."/>
        </authorList>
    </citation>
    <scope>NUCLEOTIDE SEQUENCE [LARGE SCALE GENOMIC DNA]</scope>
    <source>
        <strain evidence="23">canceri</strain>
    </source>
</reference>
<evidence type="ECO:0000256" key="6">
    <source>
        <dbReference type="ARBA" id="ARBA00022771"/>
    </source>
</evidence>
<dbReference type="GO" id="GO:0003682">
    <property type="term" value="F:chromatin binding"/>
    <property type="evidence" value="ECO:0007669"/>
    <property type="project" value="TreeGrafter"/>
</dbReference>
<evidence type="ECO:0000256" key="9">
    <source>
        <dbReference type="ARBA" id="ARBA00022990"/>
    </source>
</evidence>
<dbReference type="GO" id="GO:0003712">
    <property type="term" value="F:transcription coregulator activity"/>
    <property type="evidence" value="ECO:0007669"/>
    <property type="project" value="TreeGrafter"/>
</dbReference>
<protein>
    <recommendedName>
        <fullName evidence="20">Histone acetyltransferase</fullName>
        <ecNumber evidence="20">2.3.1.48</ecNumber>
    </recommendedName>
</protein>
<keyword evidence="3" id="KW-0808">Transferase</keyword>
<dbReference type="AlphaFoldDB" id="A0A1X0QHS3"/>
<evidence type="ECO:0000256" key="7">
    <source>
        <dbReference type="ARBA" id="ARBA00022833"/>
    </source>
</evidence>
<dbReference type="Pfam" id="PF11717">
    <property type="entry name" value="Tudor-knot"/>
    <property type="match status" value="1"/>
</dbReference>
<dbReference type="SUPFAM" id="SSF55729">
    <property type="entry name" value="Acyl-CoA N-acyltransferases (Nat)"/>
    <property type="match status" value="1"/>
</dbReference>